<proteinExistence type="predicted"/>
<dbReference type="InterPro" id="IPR021516">
    <property type="entry name" value="DUF3179"/>
</dbReference>
<dbReference type="Pfam" id="PF11376">
    <property type="entry name" value="DUF3179"/>
    <property type="match status" value="1"/>
</dbReference>
<organism evidence="2">
    <name type="scientific">uncultured microorganism</name>
    <dbReference type="NCBI Taxonomy" id="358574"/>
    <lineage>
        <taxon>unclassified sequences</taxon>
        <taxon>environmental samples</taxon>
    </lineage>
</organism>
<reference evidence="2" key="2">
    <citation type="journal article" date="2016" name="Gene">
        <title>Identification and characterization of a chitin deacetylase from a metagenomic library of deep-sea sediments of the Arctic Ocean.</title>
        <authorList>
            <person name="Liu J."/>
            <person name="Jia Z."/>
            <person name="Li S."/>
            <person name="Li Y."/>
            <person name="You Q."/>
            <person name="Zhang C."/>
            <person name="Zheng X."/>
            <person name="Xiong G."/>
            <person name="Zhao J."/>
            <person name="Qi C."/>
            <person name="Yang J."/>
        </authorList>
    </citation>
    <scope>NUCLEOTIDE SEQUENCE</scope>
</reference>
<reference evidence="2" key="1">
    <citation type="submission" date="2011-03" db="EMBL/GenBank/DDBJ databases">
        <title>Construction and preliminary analysis of metagenomic library of Arctic deep-sea sediment.</title>
        <authorList>
            <person name="Jia J.Z."/>
        </authorList>
    </citation>
    <scope>NUCLEOTIDE SEQUENCE</scope>
</reference>
<accession>F8U8W7</accession>
<evidence type="ECO:0000313" key="2">
    <source>
        <dbReference type="EMBL" id="AEJ31926.1"/>
    </source>
</evidence>
<keyword evidence="1" id="KW-0472">Membrane</keyword>
<feature type="transmembrane region" description="Helical" evidence="1">
    <location>
        <begin position="83"/>
        <end position="104"/>
    </location>
</feature>
<evidence type="ECO:0000256" key="1">
    <source>
        <dbReference type="SAM" id="Phobius"/>
    </source>
</evidence>
<dbReference type="EMBL" id="JF737989">
    <property type="protein sequence ID" value="AEJ31926.1"/>
    <property type="molecule type" value="Genomic_DNA"/>
</dbReference>
<dbReference type="AlphaFoldDB" id="F8U8W7"/>
<keyword evidence="1" id="KW-0812">Transmembrane</keyword>
<keyword evidence="1" id="KW-1133">Transmembrane helix</keyword>
<feature type="transmembrane region" description="Helical" evidence="1">
    <location>
        <begin position="53"/>
        <end position="77"/>
    </location>
</feature>
<feature type="transmembrane region" description="Helical" evidence="1">
    <location>
        <begin position="20"/>
        <end position="41"/>
    </location>
</feature>
<evidence type="ECO:0008006" key="3">
    <source>
        <dbReference type="Google" id="ProtNLM"/>
    </source>
</evidence>
<protein>
    <recommendedName>
        <fullName evidence="3">DUF3179 domain-containing protein</fullName>
    </recommendedName>
</protein>
<name>F8U8W7_9ZZZZ</name>
<sequence length="433" mass="48184">MLFRLFYRSSGMAVSEWMTVLAALLCAVAVLPGTLGFLMLTHKIAANASGARFIYGRSVWVLAISFLLLAGGIYNAITSDGFSMIALSGIIVYAGILLFGFFMHTTLMFKPVRRPEFISIEGAMKRFGPDEEVVGVIDQNGKPHAFVARLARRPHVVYQPEGDAPFIMTHCILAHSSMSYALEGAFSAPDISISAVLANNMVFYDKSSQCSVIQIQNQARDSDMSLQTVATVTVLLSTWQSLYPESRVWVRPKEWRDIFYLKLLSRADVIDAASPVMVYALQNPLDERLPMKSLVLGVRNGADNRTYPASVFAHESLINDRLGDKDLLLVAAFDNDYLQVFDRQIKPGTTLVFKPSSKPDYFLDTQTGSEWSPQGQCTSGNYGGQQLRPFAHYNKMFWYVWADFFPGTDIYTQEQQIDVSKTASKMVNTATGI</sequence>